<protein>
    <recommendedName>
        <fullName evidence="2">DUF5681 domain-containing protein</fullName>
    </recommendedName>
</protein>
<proteinExistence type="predicted"/>
<dbReference type="AlphaFoldDB" id="A0A1M6T4T7"/>
<reference evidence="4" key="1">
    <citation type="submission" date="2016-11" db="EMBL/GenBank/DDBJ databases">
        <authorList>
            <person name="Varghese N."/>
            <person name="Submissions S."/>
        </authorList>
    </citation>
    <scope>NUCLEOTIDE SEQUENCE [LARGE SCALE GENOMIC DNA]</scope>
    <source>
        <strain evidence="4">DSM 100564</strain>
    </source>
</reference>
<accession>A0A1M6T4T7</accession>
<dbReference type="STRING" id="1470563.SAMN05444000_1352"/>
<evidence type="ECO:0000313" key="3">
    <source>
        <dbReference type="EMBL" id="SHK51957.1"/>
    </source>
</evidence>
<name>A0A1M6T4T7_9RHOB</name>
<organism evidence="3 4">
    <name type="scientific">Shimia gijangensis</name>
    <dbReference type="NCBI Taxonomy" id="1470563"/>
    <lineage>
        <taxon>Bacteria</taxon>
        <taxon>Pseudomonadati</taxon>
        <taxon>Pseudomonadota</taxon>
        <taxon>Alphaproteobacteria</taxon>
        <taxon>Rhodobacterales</taxon>
        <taxon>Roseobacteraceae</taxon>
    </lineage>
</organism>
<feature type="region of interest" description="Disordered" evidence="1">
    <location>
        <begin position="1"/>
        <end position="36"/>
    </location>
</feature>
<sequence>MSDQKKDYKVGYGKPPKSGQFKKGQSGNAKGRPKGAKGILASLKRELEAKITVREGTREVCMSKAEALAKQLAAKGLKGEMPAMMAILKLDPELFGVTSGDAEPVTAPEEPEAVDYNILRDFLERAPANEEPVHDDDDDEHFKHWETEDDES</sequence>
<evidence type="ECO:0000313" key="4">
    <source>
        <dbReference type="Proteomes" id="UP000183982"/>
    </source>
</evidence>
<dbReference type="RefSeq" id="WP_073256846.1">
    <property type="nucleotide sequence ID" value="NZ_FQZQ01000035.1"/>
</dbReference>
<keyword evidence="4" id="KW-1185">Reference proteome</keyword>
<dbReference type="OrthoDB" id="2086138at2"/>
<gene>
    <name evidence="3" type="ORF">SAMN05444000_1352</name>
</gene>
<dbReference type="Proteomes" id="UP000183982">
    <property type="component" value="Unassembled WGS sequence"/>
</dbReference>
<evidence type="ECO:0000256" key="1">
    <source>
        <dbReference type="SAM" id="MobiDB-lite"/>
    </source>
</evidence>
<dbReference type="InterPro" id="IPR043736">
    <property type="entry name" value="DUF5681"/>
</dbReference>
<dbReference type="EMBL" id="FQZQ01000035">
    <property type="protein sequence ID" value="SHK51957.1"/>
    <property type="molecule type" value="Genomic_DNA"/>
</dbReference>
<feature type="domain" description="DUF5681" evidence="2">
    <location>
        <begin position="17"/>
        <end position="90"/>
    </location>
</feature>
<evidence type="ECO:0000259" key="2">
    <source>
        <dbReference type="Pfam" id="PF18932"/>
    </source>
</evidence>
<dbReference type="Pfam" id="PF18932">
    <property type="entry name" value="DUF5681"/>
    <property type="match status" value="1"/>
</dbReference>
<feature type="region of interest" description="Disordered" evidence="1">
    <location>
        <begin position="124"/>
        <end position="152"/>
    </location>
</feature>